<evidence type="ECO:0000313" key="1">
    <source>
        <dbReference type="EMBL" id="CAF1672656.1"/>
    </source>
</evidence>
<evidence type="ECO:0000313" key="2">
    <source>
        <dbReference type="EMBL" id="CAF4549412.1"/>
    </source>
</evidence>
<feature type="non-terminal residue" evidence="1">
    <location>
        <position position="65"/>
    </location>
</feature>
<dbReference type="EMBL" id="CAJOBA010109622">
    <property type="protein sequence ID" value="CAF4549412.1"/>
    <property type="molecule type" value="Genomic_DNA"/>
</dbReference>
<dbReference type="Proteomes" id="UP000677228">
    <property type="component" value="Unassembled WGS sequence"/>
</dbReference>
<reference evidence="1" key="1">
    <citation type="submission" date="2021-02" db="EMBL/GenBank/DDBJ databases">
        <authorList>
            <person name="Nowell W R."/>
        </authorList>
    </citation>
    <scope>NUCLEOTIDE SEQUENCE</scope>
</reference>
<comment type="caution">
    <text evidence="1">The sequence shown here is derived from an EMBL/GenBank/DDBJ whole genome shotgun (WGS) entry which is preliminary data.</text>
</comment>
<organism evidence="1 3">
    <name type="scientific">Didymodactylos carnosus</name>
    <dbReference type="NCBI Taxonomy" id="1234261"/>
    <lineage>
        <taxon>Eukaryota</taxon>
        <taxon>Metazoa</taxon>
        <taxon>Spiralia</taxon>
        <taxon>Gnathifera</taxon>
        <taxon>Rotifera</taxon>
        <taxon>Eurotatoria</taxon>
        <taxon>Bdelloidea</taxon>
        <taxon>Philodinida</taxon>
        <taxon>Philodinidae</taxon>
        <taxon>Didymodactylos</taxon>
    </lineage>
</organism>
<proteinExistence type="predicted"/>
<dbReference type="Proteomes" id="UP000682733">
    <property type="component" value="Unassembled WGS sequence"/>
</dbReference>
<sequence>MHNNSTIVLLTNSADKDDGGNIAIDNIDGFTSGFEGTADDEDEDPEQNELFMTLFLQTASKFYGG</sequence>
<dbReference type="AlphaFoldDB" id="A0A8S2GB68"/>
<protein>
    <submittedName>
        <fullName evidence="1">Uncharacterized protein</fullName>
    </submittedName>
</protein>
<evidence type="ECO:0000313" key="3">
    <source>
        <dbReference type="Proteomes" id="UP000677228"/>
    </source>
</evidence>
<accession>A0A8S2GB68</accession>
<gene>
    <name evidence="1" type="ORF">OVA965_LOCUS45781</name>
    <name evidence="2" type="ORF">TMI583_LOCUS49603</name>
</gene>
<dbReference type="EMBL" id="CAJNOK010075335">
    <property type="protein sequence ID" value="CAF1672656.1"/>
    <property type="molecule type" value="Genomic_DNA"/>
</dbReference>
<name>A0A8S2GB68_9BILA</name>